<dbReference type="Gene3D" id="3.30.710.10">
    <property type="entry name" value="Potassium Channel Kv1.1, Chain A"/>
    <property type="match status" value="1"/>
</dbReference>
<dbReference type="PROSITE" id="PS50097">
    <property type="entry name" value="BTB"/>
    <property type="match status" value="1"/>
</dbReference>
<protein>
    <recommendedName>
        <fullName evidence="1">BTB domain-containing protein</fullName>
    </recommendedName>
</protein>
<evidence type="ECO:0000259" key="1">
    <source>
        <dbReference type="PROSITE" id="PS50097"/>
    </source>
</evidence>
<gene>
    <name evidence="2" type="ORF">Tdes44962_MAKER06780</name>
</gene>
<sequence>MTAIKKGPPLTAYSWSCRSVILKVGEEEGEILVHESLIRTCSSFFEAALSKPWKESTERTILLPDDEPNIVKLYVQYLYRKQLCIKVVDEHSLKLQNHENHPEFFTLATLYVFGEKIGDIGFKNAVLDAFIQRMNDDTPDGGKRYPVNKVVDIIYRGTMAGSKARQLMLDVHVWRGGSWWITENPEENNKEFLMELSRALMDKRFIPAGATPLALTSIIDGTYHET</sequence>
<organism evidence="2 3">
    <name type="scientific">Teratosphaeria destructans</name>
    <dbReference type="NCBI Taxonomy" id="418781"/>
    <lineage>
        <taxon>Eukaryota</taxon>
        <taxon>Fungi</taxon>
        <taxon>Dikarya</taxon>
        <taxon>Ascomycota</taxon>
        <taxon>Pezizomycotina</taxon>
        <taxon>Dothideomycetes</taxon>
        <taxon>Dothideomycetidae</taxon>
        <taxon>Mycosphaerellales</taxon>
        <taxon>Teratosphaeriaceae</taxon>
        <taxon>Teratosphaeria</taxon>
    </lineage>
</organism>
<reference evidence="2 3" key="2">
    <citation type="journal article" date="2021" name="Curr. Genet.">
        <title>Genetic response to nitrogen starvation in the aggressive Eucalyptus foliar pathogen Teratosphaeria destructans.</title>
        <authorList>
            <person name="Havenga M."/>
            <person name="Wingfield B.D."/>
            <person name="Wingfield M.J."/>
            <person name="Dreyer L.L."/>
            <person name="Roets F."/>
            <person name="Aylward J."/>
        </authorList>
    </citation>
    <scope>NUCLEOTIDE SEQUENCE [LARGE SCALE GENOMIC DNA]</scope>
    <source>
        <strain evidence="2">CMW44962</strain>
    </source>
</reference>
<name>A0A9W7T0V1_9PEZI</name>
<accession>A0A9W7T0V1</accession>
<dbReference type="PANTHER" id="PTHR47843:SF2">
    <property type="entry name" value="BTB DOMAIN-CONTAINING PROTEIN"/>
    <property type="match status" value="1"/>
</dbReference>
<feature type="domain" description="BTB" evidence="1">
    <location>
        <begin position="18"/>
        <end position="87"/>
    </location>
</feature>
<evidence type="ECO:0000313" key="2">
    <source>
        <dbReference type="EMBL" id="KAH9845206.1"/>
    </source>
</evidence>
<dbReference type="AlphaFoldDB" id="A0A9W7T0V1"/>
<evidence type="ECO:0000313" key="3">
    <source>
        <dbReference type="Proteomes" id="UP001138500"/>
    </source>
</evidence>
<reference evidence="2 3" key="1">
    <citation type="journal article" date="2018" name="IMA Fungus">
        <title>IMA Genome-F 10: Nine draft genome sequences of Claviceps purpurea s.lat., including C. arundinis, C. humidiphila, and C. cf. spartinae, pseudomolecules for the pitch canker pathogen Fusarium circinatum, draft genome of Davidsoniella eucalypti, Grosmannia galeiformis, Quambalaria eucalypti, and Teratosphaeria destructans.</title>
        <authorList>
            <person name="Wingfield B.D."/>
            <person name="Liu M."/>
            <person name="Nguyen H.D."/>
            <person name="Lane F.A."/>
            <person name="Morgan S.W."/>
            <person name="De Vos L."/>
            <person name="Wilken P.M."/>
            <person name="Duong T.A."/>
            <person name="Aylward J."/>
            <person name="Coetzee M.P."/>
            <person name="Dadej K."/>
            <person name="De Beer Z.W."/>
            <person name="Findlay W."/>
            <person name="Havenga M."/>
            <person name="Kolarik M."/>
            <person name="Menzies J.G."/>
            <person name="Naidoo K."/>
            <person name="Pochopski O."/>
            <person name="Shoukouhi P."/>
            <person name="Santana Q.C."/>
            <person name="Seifert K.A."/>
            <person name="Soal N."/>
            <person name="Steenkamp E.T."/>
            <person name="Tatham C.T."/>
            <person name="van der Nest M.A."/>
            <person name="Wingfield M.J."/>
        </authorList>
    </citation>
    <scope>NUCLEOTIDE SEQUENCE [LARGE SCALE GENOMIC DNA]</scope>
    <source>
        <strain evidence="2">CMW44962</strain>
    </source>
</reference>
<dbReference type="EMBL" id="RIBY02000114">
    <property type="protein sequence ID" value="KAH9845206.1"/>
    <property type="molecule type" value="Genomic_DNA"/>
</dbReference>
<dbReference type="InterPro" id="IPR011333">
    <property type="entry name" value="SKP1/BTB/POZ_sf"/>
</dbReference>
<dbReference type="OrthoDB" id="1022638at2759"/>
<keyword evidence="3" id="KW-1185">Reference proteome</keyword>
<dbReference type="InterPro" id="IPR000210">
    <property type="entry name" value="BTB/POZ_dom"/>
</dbReference>
<dbReference type="CDD" id="cd18186">
    <property type="entry name" value="BTB_POZ_ZBTB_KLHL-like"/>
    <property type="match status" value="1"/>
</dbReference>
<comment type="caution">
    <text evidence="2">The sequence shown here is derived from an EMBL/GenBank/DDBJ whole genome shotgun (WGS) entry which is preliminary data.</text>
</comment>
<proteinExistence type="predicted"/>
<dbReference type="Proteomes" id="UP001138500">
    <property type="component" value="Unassembled WGS sequence"/>
</dbReference>
<dbReference type="PANTHER" id="PTHR47843">
    <property type="entry name" value="BTB DOMAIN-CONTAINING PROTEIN-RELATED"/>
    <property type="match status" value="1"/>
</dbReference>
<dbReference type="Pfam" id="PF00651">
    <property type="entry name" value="BTB"/>
    <property type="match status" value="1"/>
</dbReference>
<dbReference type="SUPFAM" id="SSF54695">
    <property type="entry name" value="POZ domain"/>
    <property type="match status" value="1"/>
</dbReference>